<dbReference type="GeneID" id="16067697"/>
<keyword evidence="3 4" id="KW-0687">Ribonucleoprotein</keyword>
<dbReference type="Proteomes" id="UP000007799">
    <property type="component" value="Unassembled WGS sequence"/>
</dbReference>
<evidence type="ECO:0000256" key="2">
    <source>
        <dbReference type="ARBA" id="ARBA00022980"/>
    </source>
</evidence>
<proteinExistence type="inferred from homology"/>
<dbReference type="AlphaFoldDB" id="F2TWC1"/>
<dbReference type="InterPro" id="IPR004977">
    <property type="entry name" value="Ribosomal_eS25"/>
</dbReference>
<reference evidence="6" key="1">
    <citation type="submission" date="2009-08" db="EMBL/GenBank/DDBJ databases">
        <title>Annotation of Salpingoeca rosetta.</title>
        <authorList>
            <consortium name="The Broad Institute Genome Sequencing Platform"/>
            <person name="Russ C."/>
            <person name="Cuomo C."/>
            <person name="Burger G."/>
            <person name="Gray M.W."/>
            <person name="Holland P.W.H."/>
            <person name="King N."/>
            <person name="Lang F.B.F."/>
            <person name="Roger A.J."/>
            <person name="Ruiz-Trillo I."/>
            <person name="Young S.K."/>
            <person name="Zeng Q."/>
            <person name="Gargeya S."/>
            <person name="Alvarado L."/>
            <person name="Berlin A."/>
            <person name="Chapman S.B."/>
            <person name="Chen Z."/>
            <person name="Freedman E."/>
            <person name="Gellesch M."/>
            <person name="Goldberg J."/>
            <person name="Griggs A."/>
            <person name="Gujja S."/>
            <person name="Heilman E."/>
            <person name="Heiman D."/>
            <person name="Howarth C."/>
            <person name="Mehta T."/>
            <person name="Neiman D."/>
            <person name="Pearson M."/>
            <person name="Roberts A."/>
            <person name="Saif S."/>
            <person name="Shea T."/>
            <person name="Shenoy N."/>
            <person name="Sisk P."/>
            <person name="Stolte C."/>
            <person name="Sykes S."/>
            <person name="White J."/>
            <person name="Yandava C."/>
            <person name="Haas B."/>
            <person name="Nusbaum C."/>
            <person name="Birren B."/>
        </authorList>
    </citation>
    <scope>NUCLEOTIDE SEQUENCE [LARGE SCALE GENOMIC DNA]</scope>
    <source>
        <strain evidence="6">ATCC 50818</strain>
    </source>
</reference>
<evidence type="ECO:0000313" key="7">
    <source>
        <dbReference type="Proteomes" id="UP000007799"/>
    </source>
</evidence>
<evidence type="ECO:0000313" key="6">
    <source>
        <dbReference type="EMBL" id="EGD72367.1"/>
    </source>
</evidence>
<protein>
    <recommendedName>
        <fullName evidence="4">40S ribosomal protein S25</fullName>
    </recommendedName>
</protein>
<accession>F2TWC1</accession>
<dbReference type="OMA" id="CERNDRL"/>
<dbReference type="InParanoid" id="F2TWC1"/>
<dbReference type="GO" id="GO:0005840">
    <property type="term" value="C:ribosome"/>
    <property type="evidence" value="ECO:0007669"/>
    <property type="project" value="UniProtKB-KW"/>
</dbReference>
<organism evidence="7">
    <name type="scientific">Salpingoeca rosetta (strain ATCC 50818 / BSB-021)</name>
    <dbReference type="NCBI Taxonomy" id="946362"/>
    <lineage>
        <taxon>Eukaryota</taxon>
        <taxon>Choanoflagellata</taxon>
        <taxon>Craspedida</taxon>
        <taxon>Salpingoecidae</taxon>
        <taxon>Salpingoeca</taxon>
    </lineage>
</organism>
<dbReference type="GO" id="GO:1990904">
    <property type="term" value="C:ribonucleoprotein complex"/>
    <property type="evidence" value="ECO:0007669"/>
    <property type="project" value="UniProtKB-KW"/>
</dbReference>
<dbReference type="STRING" id="946362.F2TWC1"/>
<evidence type="ECO:0000256" key="3">
    <source>
        <dbReference type="ARBA" id="ARBA00023274"/>
    </source>
</evidence>
<dbReference type="RefSeq" id="XP_004998936.1">
    <property type="nucleotide sequence ID" value="XM_004998879.1"/>
</dbReference>
<keyword evidence="7" id="KW-1185">Reference proteome</keyword>
<sequence>MTSSRRQNKWHGARIDARSGSSSPAPPPATRAAALAATNTCGLAGKKWSKGKTRDKLNNACLFKKDVYQKLLKEVPSYKLITPSIVSDRMKIKASLANKALKELLAKGQIREVVQHNGQRIYTRVVSE</sequence>
<evidence type="ECO:0000256" key="5">
    <source>
        <dbReference type="SAM" id="MobiDB-lite"/>
    </source>
</evidence>
<dbReference type="PANTHER" id="PTHR12850">
    <property type="entry name" value="40S RIBOSOMAL PROTEIN S25"/>
    <property type="match status" value="1"/>
</dbReference>
<dbReference type="Pfam" id="PF03297">
    <property type="entry name" value="Ribosomal_S25"/>
    <property type="match status" value="1"/>
</dbReference>
<dbReference type="Gene3D" id="3.30.63.20">
    <property type="match status" value="1"/>
</dbReference>
<keyword evidence="2 4" id="KW-0689">Ribosomal protein</keyword>
<dbReference type="EMBL" id="GL832955">
    <property type="protein sequence ID" value="EGD72367.1"/>
    <property type="molecule type" value="Genomic_DNA"/>
</dbReference>
<evidence type="ECO:0000256" key="4">
    <source>
        <dbReference type="RuleBase" id="RU366057"/>
    </source>
</evidence>
<dbReference type="OrthoDB" id="10263513at2759"/>
<dbReference type="KEGG" id="sre:PTSG_00387"/>
<comment type="similarity">
    <text evidence="1 4">Belongs to the eukaryotic ribosomal protein eS25 family.</text>
</comment>
<name>F2TWC1_SALR5</name>
<evidence type="ECO:0000256" key="1">
    <source>
        <dbReference type="ARBA" id="ARBA00009106"/>
    </source>
</evidence>
<dbReference type="FunFam" id="3.30.63.20:FF:000001">
    <property type="entry name" value="40S ribosomal protein S25"/>
    <property type="match status" value="1"/>
</dbReference>
<gene>
    <name evidence="6" type="ORF">PTSG_00387</name>
</gene>
<feature type="compositionally biased region" description="Basic residues" evidence="5">
    <location>
        <begin position="1"/>
        <end position="12"/>
    </location>
</feature>
<dbReference type="eggNOG" id="KOG1767">
    <property type="taxonomic scope" value="Eukaryota"/>
</dbReference>
<feature type="region of interest" description="Disordered" evidence="5">
    <location>
        <begin position="1"/>
        <end position="33"/>
    </location>
</feature>
<dbReference type="FunCoup" id="F2TWC1">
    <property type="interactions" value="1229"/>
</dbReference>